<dbReference type="AlphaFoldDB" id="A0A5J9TIJ2"/>
<feature type="region of interest" description="Disordered" evidence="1">
    <location>
        <begin position="319"/>
        <end position="340"/>
    </location>
</feature>
<organism evidence="2 3">
    <name type="scientific">Eragrostis curvula</name>
    <name type="common">weeping love grass</name>
    <dbReference type="NCBI Taxonomy" id="38414"/>
    <lineage>
        <taxon>Eukaryota</taxon>
        <taxon>Viridiplantae</taxon>
        <taxon>Streptophyta</taxon>
        <taxon>Embryophyta</taxon>
        <taxon>Tracheophyta</taxon>
        <taxon>Spermatophyta</taxon>
        <taxon>Magnoliopsida</taxon>
        <taxon>Liliopsida</taxon>
        <taxon>Poales</taxon>
        <taxon>Poaceae</taxon>
        <taxon>PACMAD clade</taxon>
        <taxon>Chloridoideae</taxon>
        <taxon>Eragrostideae</taxon>
        <taxon>Eragrostidinae</taxon>
        <taxon>Eragrostis</taxon>
    </lineage>
</organism>
<dbReference type="EMBL" id="RWGY01000039">
    <property type="protein sequence ID" value="TVU11114.1"/>
    <property type="molecule type" value="Genomic_DNA"/>
</dbReference>
<protein>
    <submittedName>
        <fullName evidence="2">Uncharacterized protein</fullName>
    </submittedName>
</protein>
<comment type="caution">
    <text evidence="2">The sequence shown here is derived from an EMBL/GenBank/DDBJ whole genome shotgun (WGS) entry which is preliminary data.</text>
</comment>
<reference evidence="2 3" key="1">
    <citation type="journal article" date="2019" name="Sci. Rep.">
        <title>A high-quality genome of Eragrostis curvula grass provides insights into Poaceae evolution and supports new strategies to enhance forage quality.</title>
        <authorList>
            <person name="Carballo J."/>
            <person name="Santos B.A.C.M."/>
            <person name="Zappacosta D."/>
            <person name="Garbus I."/>
            <person name="Selva J.P."/>
            <person name="Gallo C.A."/>
            <person name="Diaz A."/>
            <person name="Albertini E."/>
            <person name="Caccamo M."/>
            <person name="Echenique V."/>
        </authorList>
    </citation>
    <scope>NUCLEOTIDE SEQUENCE [LARGE SCALE GENOMIC DNA]</scope>
    <source>
        <strain evidence="3">cv. Victoria</strain>
        <tissue evidence="2">Leaf</tissue>
    </source>
</reference>
<evidence type="ECO:0000256" key="1">
    <source>
        <dbReference type="SAM" id="MobiDB-lite"/>
    </source>
</evidence>
<feature type="region of interest" description="Disordered" evidence="1">
    <location>
        <begin position="214"/>
        <end position="248"/>
    </location>
</feature>
<sequence>MKPALYPSISIPTPIESSGQQSIGTPYVTASRVEFHPQCVTNAPVDGCLSTSTCGAHDSTTRPRSLVRSKNPTGRTASRLLEASATGGVRTVHRNRCPDLSSLTAISLSCSAESRPLLPKQRNTTLRSGCAQDTLDRWHNPAGDAHRIPERLHGPGLQRLERVHQDAVGVHDPRPHAHDGLAQLLIRVLQYFRHDMRRRERRHAWELEWGLAELPEPGSPTGQKRRHLRHDGQGRGRRSEERVHGHAQLGGNVDGVGGEHAGDQGVQAVPGDGEEEGLECVVVPVHQLEHEEEWWLAGASDRVRDSWEDVEGDARVRGGEAIHDTATEAEQPRGRLDERDGDVGAMAEEDLGELHHGDDVPCAWEGEQDDGLFLRRHGFLLHVDSYRS</sequence>
<evidence type="ECO:0000313" key="3">
    <source>
        <dbReference type="Proteomes" id="UP000324897"/>
    </source>
</evidence>
<proteinExistence type="predicted"/>
<accession>A0A5J9TIJ2</accession>
<dbReference type="OrthoDB" id="696358at2759"/>
<keyword evidence="3" id="KW-1185">Reference proteome</keyword>
<dbReference type="Gramene" id="TVU11114">
    <property type="protein sequence ID" value="TVU11114"/>
    <property type="gene ID" value="EJB05_44679"/>
</dbReference>
<name>A0A5J9TIJ2_9POAL</name>
<gene>
    <name evidence="2" type="ORF">EJB05_44679</name>
</gene>
<feature type="non-terminal residue" evidence="2">
    <location>
        <position position="1"/>
    </location>
</feature>
<dbReference type="Proteomes" id="UP000324897">
    <property type="component" value="Chromosome 3"/>
</dbReference>
<feature type="region of interest" description="Disordered" evidence="1">
    <location>
        <begin position="55"/>
        <end position="77"/>
    </location>
</feature>
<evidence type="ECO:0000313" key="2">
    <source>
        <dbReference type="EMBL" id="TVU11114.1"/>
    </source>
</evidence>
<feature type="compositionally biased region" description="Basic and acidic residues" evidence="1">
    <location>
        <begin position="230"/>
        <end position="244"/>
    </location>
</feature>